<dbReference type="RefSeq" id="WP_200789347.1">
    <property type="nucleotide sequence ID" value="NZ_JAEDAO010000001.1"/>
</dbReference>
<feature type="domain" description="Cupin type-2" evidence="2">
    <location>
        <begin position="47"/>
        <end position="117"/>
    </location>
</feature>
<evidence type="ECO:0000256" key="1">
    <source>
        <dbReference type="ARBA" id="ARBA00022723"/>
    </source>
</evidence>
<sequence>MRTIDQRVINVDDLELEAYAEGDKFASRSASFGAKLGARDLGYSFDIVPPGKSGCPFHSHRAEEEMFFIVRGEGTLRYGSETRPVRAGDVICCPVGGPDTAHQLLNTSTGDLVYLSVSTKSQVEVCEYPDSGKIAAFAHKQLRHITRAGDTRDYWDGEI</sequence>
<dbReference type="SUPFAM" id="SSF51182">
    <property type="entry name" value="RmlC-like cupins"/>
    <property type="match status" value="1"/>
</dbReference>
<dbReference type="InterPro" id="IPR051610">
    <property type="entry name" value="GPI/OXD"/>
</dbReference>
<proteinExistence type="predicted"/>
<keyword evidence="4" id="KW-1185">Reference proteome</keyword>
<accession>A0A934Q3H4</accession>
<dbReference type="PANTHER" id="PTHR35848">
    <property type="entry name" value="OXALATE-BINDING PROTEIN"/>
    <property type="match status" value="1"/>
</dbReference>
<dbReference type="Proteomes" id="UP000617041">
    <property type="component" value="Unassembled WGS sequence"/>
</dbReference>
<gene>
    <name evidence="3" type="ORF">I8E28_17240</name>
</gene>
<evidence type="ECO:0000313" key="4">
    <source>
        <dbReference type="Proteomes" id="UP000617041"/>
    </source>
</evidence>
<comment type="caution">
    <text evidence="3">The sequence shown here is derived from an EMBL/GenBank/DDBJ whole genome shotgun (WGS) entry which is preliminary data.</text>
</comment>
<reference evidence="3" key="1">
    <citation type="submission" date="2020-12" db="EMBL/GenBank/DDBJ databases">
        <title>Ramlibacter sp. nov., isolated from a freshwater alga, Cryptomonas.</title>
        <authorList>
            <person name="Kim H.M."/>
            <person name="Jeon C.O."/>
        </authorList>
    </citation>
    <scope>NUCLEOTIDE SEQUENCE</scope>
    <source>
        <strain evidence="3">CrO1</strain>
    </source>
</reference>
<dbReference type="Gene3D" id="2.60.120.10">
    <property type="entry name" value="Jelly Rolls"/>
    <property type="match status" value="1"/>
</dbReference>
<dbReference type="InterPro" id="IPR013096">
    <property type="entry name" value="Cupin_2"/>
</dbReference>
<dbReference type="InterPro" id="IPR011051">
    <property type="entry name" value="RmlC_Cupin_sf"/>
</dbReference>
<dbReference type="InterPro" id="IPR014710">
    <property type="entry name" value="RmlC-like_jellyroll"/>
</dbReference>
<organism evidence="3 4">
    <name type="scientific">Ramlibacter algicola</name>
    <dbReference type="NCBI Taxonomy" id="2795217"/>
    <lineage>
        <taxon>Bacteria</taxon>
        <taxon>Pseudomonadati</taxon>
        <taxon>Pseudomonadota</taxon>
        <taxon>Betaproteobacteria</taxon>
        <taxon>Burkholderiales</taxon>
        <taxon>Comamonadaceae</taxon>
        <taxon>Ramlibacter</taxon>
    </lineage>
</organism>
<dbReference type="EMBL" id="JAEDAO010000001">
    <property type="protein sequence ID" value="MBK0394351.1"/>
    <property type="molecule type" value="Genomic_DNA"/>
</dbReference>
<dbReference type="Pfam" id="PF07883">
    <property type="entry name" value="Cupin_2"/>
    <property type="match status" value="1"/>
</dbReference>
<keyword evidence="1" id="KW-0479">Metal-binding</keyword>
<evidence type="ECO:0000259" key="2">
    <source>
        <dbReference type="Pfam" id="PF07883"/>
    </source>
</evidence>
<dbReference type="GO" id="GO:0046872">
    <property type="term" value="F:metal ion binding"/>
    <property type="evidence" value="ECO:0007669"/>
    <property type="project" value="UniProtKB-KW"/>
</dbReference>
<name>A0A934Q3H4_9BURK</name>
<dbReference type="CDD" id="cd02224">
    <property type="entry name" value="cupin_SPO2919-like"/>
    <property type="match status" value="1"/>
</dbReference>
<evidence type="ECO:0000313" key="3">
    <source>
        <dbReference type="EMBL" id="MBK0394351.1"/>
    </source>
</evidence>
<dbReference type="PANTHER" id="PTHR35848:SF6">
    <property type="entry name" value="CUPIN TYPE-2 DOMAIN-CONTAINING PROTEIN"/>
    <property type="match status" value="1"/>
</dbReference>
<dbReference type="AlphaFoldDB" id="A0A934Q3H4"/>
<protein>
    <submittedName>
        <fullName evidence="3">Cupin domain-containing protein</fullName>
    </submittedName>
</protein>